<keyword evidence="5" id="KW-0732">Signal</keyword>
<dbReference type="AlphaFoldDB" id="A0A1B8GSQ8"/>
<dbReference type="GO" id="GO:0071949">
    <property type="term" value="F:FAD binding"/>
    <property type="evidence" value="ECO:0007669"/>
    <property type="project" value="InterPro"/>
</dbReference>
<dbReference type="EMBL" id="KV460215">
    <property type="protein sequence ID" value="OBT98866.1"/>
    <property type="molecule type" value="Genomic_DNA"/>
</dbReference>
<dbReference type="InterPro" id="IPR050416">
    <property type="entry name" value="FAD-linked_Oxidoreductase"/>
</dbReference>
<evidence type="ECO:0000313" key="7">
    <source>
        <dbReference type="EMBL" id="OBT98866.1"/>
    </source>
</evidence>
<dbReference type="RefSeq" id="XP_018132599.1">
    <property type="nucleotide sequence ID" value="XM_018272789.2"/>
</dbReference>
<dbReference type="PANTHER" id="PTHR42973">
    <property type="entry name" value="BINDING OXIDOREDUCTASE, PUTATIVE (AFU_ORTHOLOGUE AFUA_1G17690)-RELATED"/>
    <property type="match status" value="1"/>
</dbReference>
<dbReference type="PROSITE" id="PS51387">
    <property type="entry name" value="FAD_PCMH"/>
    <property type="match status" value="1"/>
</dbReference>
<dbReference type="STRING" id="342668.A0A1B8GSQ8"/>
<dbReference type="InterPro" id="IPR016166">
    <property type="entry name" value="FAD-bd_PCMH"/>
</dbReference>
<evidence type="ECO:0000256" key="4">
    <source>
        <dbReference type="ARBA" id="ARBA00023002"/>
    </source>
</evidence>
<dbReference type="Gene3D" id="3.30.465.10">
    <property type="match status" value="1"/>
</dbReference>
<dbReference type="InterPro" id="IPR006094">
    <property type="entry name" value="Oxid_FAD_bind_N"/>
</dbReference>
<proteinExistence type="inferred from homology"/>
<keyword evidence="2" id="KW-0285">Flavoprotein</keyword>
<dbReference type="GeneID" id="28836679"/>
<dbReference type="OrthoDB" id="2151789at2759"/>
<keyword evidence="8" id="KW-1185">Reference proteome</keyword>
<dbReference type="SUPFAM" id="SSF56176">
    <property type="entry name" value="FAD-binding/transporter-associated domain-like"/>
    <property type="match status" value="1"/>
</dbReference>
<reference evidence="8" key="2">
    <citation type="journal article" date="2018" name="Nat. Commun.">
        <title>Extreme sensitivity to ultraviolet light in the fungal pathogen causing white-nose syndrome of bats.</title>
        <authorList>
            <person name="Palmer J.M."/>
            <person name="Drees K.P."/>
            <person name="Foster J.T."/>
            <person name="Lindner D.L."/>
        </authorList>
    </citation>
    <scope>NUCLEOTIDE SEQUENCE [LARGE SCALE GENOMIC DNA]</scope>
    <source>
        <strain evidence="8">UAMH 10579</strain>
    </source>
</reference>
<evidence type="ECO:0000313" key="8">
    <source>
        <dbReference type="Proteomes" id="UP000091956"/>
    </source>
</evidence>
<evidence type="ECO:0000259" key="6">
    <source>
        <dbReference type="PROSITE" id="PS51387"/>
    </source>
</evidence>
<name>A0A1B8GSQ8_9PEZI</name>
<dbReference type="Pfam" id="PF01565">
    <property type="entry name" value="FAD_binding_4"/>
    <property type="match status" value="1"/>
</dbReference>
<dbReference type="InterPro" id="IPR016169">
    <property type="entry name" value="FAD-bd_PCMH_sub2"/>
</dbReference>
<dbReference type="GO" id="GO:0016491">
    <property type="term" value="F:oxidoreductase activity"/>
    <property type="evidence" value="ECO:0007669"/>
    <property type="project" value="UniProtKB-KW"/>
</dbReference>
<feature type="domain" description="FAD-binding PCMH-type" evidence="6">
    <location>
        <begin position="81"/>
        <end position="261"/>
    </location>
</feature>
<sequence length="522" mass="55298">MQLSIGSSAALLGLVGLVSANPTGNVEARDAAAAAAVAATATSPGSYCCQILKLGLGSKISFPNSAPYNASIGSYFSEQNNVITPACIVSPATTKDVQEAVGILSTPSLAGQFSGRACQFAVRSGGHTPWAGSATIQDGVDIDLSALNHVTPAENRKTVSIGPGNRWIDVYLKLDALGLGVSGGRVASVGVGGLTTGGGMSFFAPRYGFVCDTVTEFEVVLASGKVVVANAKTNPTLWSALKGGSNNLGVVTRIDLEVFDQGKFWGGSVVYPISTAPQHLAAFVNFNGQKNFDEYGAIINSYGYSKSQGGWFVSNNYEYTKAQEYPPVFNDFTSIQPQLFSTMRISNMSDFGIEMEGSTPYGRGQIMYTQTYANDLETITNLFNQANTSLQPVADVEGLVWSLSLQPLPTQITKWGDIKGGNSLGLHESSGNLVLALMSASWPNPSDEKAVTEAIIDTLAKANAFAQKKGTFNEYEYLNYAHKTQTPITGYGAKNVAKLKAASHKYDPLQVFQKRVPGGFKL</sequence>
<keyword evidence="3" id="KW-0274">FAD</keyword>
<accession>A0A1B8GSQ8</accession>
<comment type="similarity">
    <text evidence="1">Belongs to the oxygen-dependent FAD-linked oxidoreductase family.</text>
</comment>
<dbReference type="PANTHER" id="PTHR42973:SF22">
    <property type="entry name" value="FAD-BINDING PCMH-TYPE DOMAIN-CONTAINING PROTEIN-RELATED"/>
    <property type="match status" value="1"/>
</dbReference>
<dbReference type="InterPro" id="IPR036318">
    <property type="entry name" value="FAD-bd_PCMH-like_sf"/>
</dbReference>
<dbReference type="Proteomes" id="UP000091956">
    <property type="component" value="Unassembled WGS sequence"/>
</dbReference>
<keyword evidence="4" id="KW-0560">Oxidoreductase</keyword>
<gene>
    <name evidence="7" type="ORF">VE01_03293</name>
</gene>
<evidence type="ECO:0000256" key="3">
    <source>
        <dbReference type="ARBA" id="ARBA00022827"/>
    </source>
</evidence>
<feature type="signal peptide" evidence="5">
    <location>
        <begin position="1"/>
        <end position="20"/>
    </location>
</feature>
<protein>
    <recommendedName>
        <fullName evidence="6">FAD-binding PCMH-type domain-containing protein</fullName>
    </recommendedName>
</protein>
<evidence type="ECO:0000256" key="1">
    <source>
        <dbReference type="ARBA" id="ARBA00005466"/>
    </source>
</evidence>
<reference evidence="7 8" key="1">
    <citation type="submission" date="2016-03" db="EMBL/GenBank/DDBJ databases">
        <title>Comparative genomics of Pseudogymnoascus destructans, the fungus causing white-nose syndrome of bats.</title>
        <authorList>
            <person name="Palmer J.M."/>
            <person name="Drees K.P."/>
            <person name="Foster J.T."/>
            <person name="Lindner D.L."/>
        </authorList>
    </citation>
    <scope>NUCLEOTIDE SEQUENCE [LARGE SCALE GENOMIC DNA]</scope>
    <source>
        <strain evidence="7 8">UAMH 10579</strain>
    </source>
</reference>
<feature type="chain" id="PRO_5008608967" description="FAD-binding PCMH-type domain-containing protein" evidence="5">
    <location>
        <begin position="21"/>
        <end position="522"/>
    </location>
</feature>
<evidence type="ECO:0000256" key="2">
    <source>
        <dbReference type="ARBA" id="ARBA00022630"/>
    </source>
</evidence>
<evidence type="ECO:0000256" key="5">
    <source>
        <dbReference type="SAM" id="SignalP"/>
    </source>
</evidence>
<organism evidence="7 8">
    <name type="scientific">Pseudogymnoascus verrucosus</name>
    <dbReference type="NCBI Taxonomy" id="342668"/>
    <lineage>
        <taxon>Eukaryota</taxon>
        <taxon>Fungi</taxon>
        <taxon>Dikarya</taxon>
        <taxon>Ascomycota</taxon>
        <taxon>Pezizomycotina</taxon>
        <taxon>Leotiomycetes</taxon>
        <taxon>Thelebolales</taxon>
        <taxon>Thelebolaceae</taxon>
        <taxon>Pseudogymnoascus</taxon>
    </lineage>
</organism>